<dbReference type="GO" id="GO:0016747">
    <property type="term" value="F:acyltransferase activity, transferring groups other than amino-acyl groups"/>
    <property type="evidence" value="ECO:0007669"/>
    <property type="project" value="InterPro"/>
</dbReference>
<dbReference type="AlphaFoldDB" id="A0A517LD94"/>
<dbReference type="Proteomes" id="UP000316270">
    <property type="component" value="Chromosome 10"/>
</dbReference>
<dbReference type="InterPro" id="IPR000182">
    <property type="entry name" value="GNAT_dom"/>
</dbReference>
<evidence type="ECO:0000313" key="3">
    <source>
        <dbReference type="Proteomes" id="UP000316270"/>
    </source>
</evidence>
<dbReference type="SUPFAM" id="SSF55729">
    <property type="entry name" value="Acyl-CoA N-acyltransferases (Nat)"/>
    <property type="match status" value="1"/>
</dbReference>
<feature type="domain" description="N-acetyltransferase" evidence="1">
    <location>
        <begin position="9"/>
        <end position="165"/>
    </location>
</feature>
<dbReference type="PANTHER" id="PTHR43415">
    <property type="entry name" value="SPERMIDINE N(1)-ACETYLTRANSFERASE"/>
    <property type="match status" value="1"/>
</dbReference>
<organism evidence="2 3">
    <name type="scientific">Venturia effusa</name>
    <dbReference type="NCBI Taxonomy" id="50376"/>
    <lineage>
        <taxon>Eukaryota</taxon>
        <taxon>Fungi</taxon>
        <taxon>Dikarya</taxon>
        <taxon>Ascomycota</taxon>
        <taxon>Pezizomycotina</taxon>
        <taxon>Dothideomycetes</taxon>
        <taxon>Pleosporomycetidae</taxon>
        <taxon>Venturiales</taxon>
        <taxon>Venturiaceae</taxon>
        <taxon>Venturia</taxon>
    </lineage>
</organism>
<name>A0A517LD94_9PEZI</name>
<protein>
    <recommendedName>
        <fullName evidence="1">N-acetyltransferase domain-containing protein</fullName>
    </recommendedName>
</protein>
<dbReference type="EMBL" id="CP042194">
    <property type="protein sequence ID" value="QDS73611.1"/>
    <property type="molecule type" value="Genomic_DNA"/>
</dbReference>
<accession>A0A517LD94</accession>
<sequence length="218" mass="24791">MRGPFESKRLIFRACKPEDASWYYSEIIGDVETRLFSFADRLMRPTSGTEGTQQIKELLSYSLLGVVICAPVAANSPVGPVRVEYQQIGIVQLTNEAENPVQRHNRKTKLIVHITKSARGCGYGTEATNWALNWAFQIAGMHRVAVSTMGYNRRVLGWLRRVGFVEEGREREGCWWNGAWHDIVTLSMLEGEWRSFKDGTKKRNVESMSEGMEGMEIQ</sequence>
<evidence type="ECO:0000313" key="2">
    <source>
        <dbReference type="EMBL" id="QDS73611.1"/>
    </source>
</evidence>
<dbReference type="PANTHER" id="PTHR43415:SF3">
    <property type="entry name" value="GNAT-FAMILY ACETYLTRANSFERASE"/>
    <property type="match status" value="1"/>
</dbReference>
<reference evidence="2 3" key="1">
    <citation type="submission" date="2019-07" db="EMBL/GenBank/DDBJ databases">
        <title>Finished genome of Venturia effusa.</title>
        <authorList>
            <person name="Young C.A."/>
            <person name="Cox M.P."/>
            <person name="Ganley A.R.D."/>
            <person name="David W.J."/>
        </authorList>
    </citation>
    <scope>NUCLEOTIDE SEQUENCE [LARGE SCALE GENOMIC DNA]</scope>
    <source>
        <strain evidence="3">albino</strain>
    </source>
</reference>
<evidence type="ECO:0000259" key="1">
    <source>
        <dbReference type="Pfam" id="PF13302"/>
    </source>
</evidence>
<gene>
    <name evidence="2" type="ORF">FKW77_001786</name>
</gene>
<proteinExistence type="predicted"/>
<dbReference type="InterPro" id="IPR016181">
    <property type="entry name" value="Acyl_CoA_acyltransferase"/>
</dbReference>
<dbReference type="Gene3D" id="3.40.630.30">
    <property type="match status" value="1"/>
</dbReference>
<dbReference type="Pfam" id="PF13302">
    <property type="entry name" value="Acetyltransf_3"/>
    <property type="match status" value="1"/>
</dbReference>
<dbReference type="OrthoDB" id="64477at2759"/>
<keyword evidence="3" id="KW-1185">Reference proteome</keyword>